<comment type="subcellular location">
    <subcellularLocation>
        <location evidence="5">Golgi apparatus membrane</location>
        <topology evidence="5">Single-pass type II membrane protein</topology>
    </subcellularLocation>
</comment>
<keyword evidence="3 5" id="KW-0328">Glycosyltransferase</keyword>
<dbReference type="UniPathway" id="UPA00845"/>
<dbReference type="GO" id="GO:0000139">
    <property type="term" value="C:Golgi membrane"/>
    <property type="evidence" value="ECO:0007669"/>
    <property type="project" value="UniProtKB-SubCell"/>
</dbReference>
<accession>A0A6J5UDH3</accession>
<gene>
    <name evidence="6" type="ORF">CURHAP_LOCUS22861</name>
</gene>
<proteinExistence type="inferred from homology"/>
<dbReference type="GO" id="GO:0071555">
    <property type="term" value="P:cell wall organization"/>
    <property type="evidence" value="ECO:0007669"/>
    <property type="project" value="UniProtKB-KW"/>
</dbReference>
<dbReference type="PANTHER" id="PTHR32116">
    <property type="entry name" value="GALACTURONOSYLTRANSFERASE 4-RELATED"/>
    <property type="match status" value="1"/>
</dbReference>
<dbReference type="SUPFAM" id="SSF53448">
    <property type="entry name" value="Nucleotide-diphospho-sugar transferases"/>
    <property type="match status" value="1"/>
</dbReference>
<sequence>MLVLLSMPHATHAEPKNHLKACQNYLPGKVLCGKIPSLEFNPPWRSLSKRLQLSRETNGFRIGPSDLELVENNEAESHGLSEAPEEAVSQCLVVGTVWGCGFALHFHFEQRKSDGVQACHSHVDWFDGNEFFLSVWELKQQKDRYRNDRLMEGLNITEEMLNPNSVSRQLNDQIALAKAFVVIAKESNNLQFAWELSAQIRSSQILLSNAATRRIPLTIRESETAIRDMALILYQAQQLHYDSATMIMRLKAKIQALEEQMSSVSEKSSKYGQIAAEEVPKSLYCLGIQLTGEWFRNSNLQRKTKDRKQIDMKLKDNNLYHFCVFSDNILATSVVVNSTSINSKSPDKIVFHLVTDEINYAAMKAWFSINSFRGVVVEVQKFADFTWLNASYVPVLKQLQDSETQSYYFSGNNDDGRTPIKFRNPKYLSMLNHLRFYIPEVFPALKKVVFLDDDVVVQKDVSDLFSIDLNGNVNGAVETCMETFHRYHKYLNYSHPLIRAHFDPDACGWAFGMNVFDLVQWRKRNVTGIYHYWQERNVDRTLWKLGTLPPGLLTFYGLTEPLDPLWHILGLGYTNVDPHLIEKGAVLHYNGNSKPWLKIGMEKYKPLWEKYVDYSHPLLQRCNFH</sequence>
<dbReference type="CDD" id="cd06429">
    <property type="entry name" value="GT8_like_1"/>
    <property type="match status" value="1"/>
</dbReference>
<keyword evidence="5" id="KW-0961">Cell wall biogenesis/degradation</keyword>
<dbReference type="PANTHER" id="PTHR32116:SF74">
    <property type="entry name" value="GALACTURONOSYLTRANSFERASE 10-RELATED"/>
    <property type="match status" value="1"/>
</dbReference>
<dbReference type="Proteomes" id="UP000507222">
    <property type="component" value="Unassembled WGS sequence"/>
</dbReference>
<dbReference type="InterPro" id="IPR029993">
    <property type="entry name" value="GAUT"/>
</dbReference>
<dbReference type="Gene3D" id="3.90.550.10">
    <property type="entry name" value="Spore Coat Polysaccharide Biosynthesis Protein SpsA, Chain A"/>
    <property type="match status" value="1"/>
</dbReference>
<reference evidence="6 7" key="1">
    <citation type="submission" date="2020-05" db="EMBL/GenBank/DDBJ databases">
        <authorList>
            <person name="Campoy J."/>
            <person name="Schneeberger K."/>
            <person name="Spophaly S."/>
        </authorList>
    </citation>
    <scope>NUCLEOTIDE SEQUENCE [LARGE SCALE GENOMIC DNA]</scope>
    <source>
        <strain evidence="6">PruArmRojPasFocal</strain>
    </source>
</reference>
<name>A0A6J5UDH3_PRUAR</name>
<evidence type="ECO:0000256" key="5">
    <source>
        <dbReference type="RuleBase" id="RU362027"/>
    </source>
</evidence>
<dbReference type="Pfam" id="PF01501">
    <property type="entry name" value="Glyco_transf_8"/>
    <property type="match status" value="1"/>
</dbReference>
<keyword evidence="4" id="KW-0808">Transferase</keyword>
<evidence type="ECO:0000256" key="4">
    <source>
        <dbReference type="ARBA" id="ARBA00022679"/>
    </source>
</evidence>
<organism evidence="6 7">
    <name type="scientific">Prunus armeniaca</name>
    <name type="common">Apricot</name>
    <name type="synonym">Armeniaca vulgaris</name>
    <dbReference type="NCBI Taxonomy" id="36596"/>
    <lineage>
        <taxon>Eukaryota</taxon>
        <taxon>Viridiplantae</taxon>
        <taxon>Streptophyta</taxon>
        <taxon>Embryophyta</taxon>
        <taxon>Tracheophyta</taxon>
        <taxon>Spermatophyta</taxon>
        <taxon>Magnoliopsida</taxon>
        <taxon>eudicotyledons</taxon>
        <taxon>Gunneridae</taxon>
        <taxon>Pentapetalae</taxon>
        <taxon>rosids</taxon>
        <taxon>fabids</taxon>
        <taxon>Rosales</taxon>
        <taxon>Rosaceae</taxon>
        <taxon>Amygdaloideae</taxon>
        <taxon>Amygdaleae</taxon>
        <taxon>Prunus</taxon>
    </lineage>
</organism>
<dbReference type="GO" id="GO:0047262">
    <property type="term" value="F:polygalacturonate 4-alpha-galacturonosyltransferase activity"/>
    <property type="evidence" value="ECO:0007669"/>
    <property type="project" value="InterPro"/>
</dbReference>
<comment type="pathway">
    <text evidence="1 5">Glycan metabolism; pectin biosynthesis.</text>
</comment>
<dbReference type="Pfam" id="PF25557">
    <property type="entry name" value="GAUT_1"/>
    <property type="match status" value="1"/>
</dbReference>
<dbReference type="EMBL" id="CAEKDK010000003">
    <property type="protein sequence ID" value="CAB4274369.1"/>
    <property type="molecule type" value="Genomic_DNA"/>
</dbReference>
<dbReference type="GO" id="GO:0045489">
    <property type="term" value="P:pectin biosynthetic process"/>
    <property type="evidence" value="ECO:0007669"/>
    <property type="project" value="UniProtKB-UniPathway"/>
</dbReference>
<dbReference type="InterPro" id="IPR002495">
    <property type="entry name" value="Glyco_trans_8"/>
</dbReference>
<protein>
    <recommendedName>
        <fullName evidence="5">Hexosyltransferase</fullName>
        <ecNumber evidence="5">2.4.1.-</ecNumber>
    </recommendedName>
</protein>
<evidence type="ECO:0000256" key="1">
    <source>
        <dbReference type="ARBA" id="ARBA00004877"/>
    </source>
</evidence>
<comment type="similarity">
    <text evidence="2 5">Belongs to the glycosyltransferase 8 family.</text>
</comment>
<dbReference type="InterPro" id="IPR029044">
    <property type="entry name" value="Nucleotide-diphossugar_trans"/>
</dbReference>
<evidence type="ECO:0000256" key="3">
    <source>
        <dbReference type="ARBA" id="ARBA00022676"/>
    </source>
</evidence>
<dbReference type="AlphaFoldDB" id="A0A6J5UDH3"/>
<evidence type="ECO:0000256" key="2">
    <source>
        <dbReference type="ARBA" id="ARBA00006351"/>
    </source>
</evidence>
<dbReference type="EC" id="2.4.1.-" evidence="5"/>
<evidence type="ECO:0000313" key="6">
    <source>
        <dbReference type="EMBL" id="CAB4274369.1"/>
    </source>
</evidence>
<evidence type="ECO:0000313" key="7">
    <source>
        <dbReference type="Proteomes" id="UP000507222"/>
    </source>
</evidence>
<keyword evidence="5" id="KW-0333">Golgi apparatus</keyword>